<feature type="domain" description="Ras-GEF" evidence="7">
    <location>
        <begin position="1082"/>
        <end position="1326"/>
    </location>
</feature>
<dbReference type="SUPFAM" id="SSF50044">
    <property type="entry name" value="SH3-domain"/>
    <property type="match status" value="1"/>
</dbReference>
<proteinExistence type="predicted"/>
<evidence type="ECO:0000256" key="1">
    <source>
        <dbReference type="ARBA" id="ARBA00022443"/>
    </source>
</evidence>
<dbReference type="SMART" id="SM00326">
    <property type="entry name" value="SH3"/>
    <property type="match status" value="1"/>
</dbReference>
<dbReference type="SMART" id="SM00229">
    <property type="entry name" value="RasGEFN"/>
    <property type="match status" value="1"/>
</dbReference>
<dbReference type="GO" id="GO:0005085">
    <property type="term" value="F:guanyl-nucleotide exchange factor activity"/>
    <property type="evidence" value="ECO:0007669"/>
    <property type="project" value="UniProtKB-KW"/>
</dbReference>
<dbReference type="PANTHER" id="PTHR23113:SF354">
    <property type="entry name" value="BUD SITE SELECTION PROTEIN 5"/>
    <property type="match status" value="1"/>
</dbReference>
<dbReference type="Gene3D" id="1.20.870.10">
    <property type="entry name" value="Son of sevenless (SoS) protein Chain: S domain 1"/>
    <property type="match status" value="1"/>
</dbReference>
<dbReference type="GO" id="GO:0005886">
    <property type="term" value="C:plasma membrane"/>
    <property type="evidence" value="ECO:0007669"/>
    <property type="project" value="TreeGrafter"/>
</dbReference>
<evidence type="ECO:0000259" key="6">
    <source>
        <dbReference type="PROSITE" id="PS50002"/>
    </source>
</evidence>
<dbReference type="InterPro" id="IPR023578">
    <property type="entry name" value="Ras_GEF_dom_sf"/>
</dbReference>
<accession>A0AAX4H3N2</accession>
<name>A0AAX4H3N2_9ASCO</name>
<keyword evidence="2 3" id="KW-0344">Guanine-nucleotide releasing factor</keyword>
<keyword evidence="10" id="KW-1185">Reference proteome</keyword>
<dbReference type="SMART" id="SM00147">
    <property type="entry name" value="RasGEF"/>
    <property type="match status" value="1"/>
</dbReference>
<feature type="region of interest" description="Disordered" evidence="5">
    <location>
        <begin position="19"/>
        <end position="52"/>
    </location>
</feature>
<dbReference type="RefSeq" id="XP_062875500.1">
    <property type="nucleotide sequence ID" value="XM_063019430.1"/>
</dbReference>
<organism evidence="9 10">
    <name type="scientific">Australozyma saopauloensis</name>
    <dbReference type="NCBI Taxonomy" id="291208"/>
    <lineage>
        <taxon>Eukaryota</taxon>
        <taxon>Fungi</taxon>
        <taxon>Dikarya</taxon>
        <taxon>Ascomycota</taxon>
        <taxon>Saccharomycotina</taxon>
        <taxon>Pichiomycetes</taxon>
        <taxon>Metschnikowiaceae</taxon>
        <taxon>Australozyma</taxon>
    </lineage>
</organism>
<evidence type="ECO:0000256" key="4">
    <source>
        <dbReference type="PROSITE-ProRule" id="PRU00192"/>
    </source>
</evidence>
<evidence type="ECO:0000256" key="5">
    <source>
        <dbReference type="SAM" id="MobiDB-lite"/>
    </source>
</evidence>
<evidence type="ECO:0000313" key="10">
    <source>
        <dbReference type="Proteomes" id="UP001338582"/>
    </source>
</evidence>
<dbReference type="PROSITE" id="PS50002">
    <property type="entry name" value="SH3"/>
    <property type="match status" value="1"/>
</dbReference>
<protein>
    <recommendedName>
        <fullName evidence="11">Bud site selection protein 5</fullName>
    </recommendedName>
</protein>
<dbReference type="PROSITE" id="PS50212">
    <property type="entry name" value="RASGEF_NTER"/>
    <property type="match status" value="1"/>
</dbReference>
<dbReference type="Pfam" id="PF00618">
    <property type="entry name" value="RasGEF_N"/>
    <property type="match status" value="1"/>
</dbReference>
<dbReference type="InterPro" id="IPR008937">
    <property type="entry name" value="Ras-like_GEF"/>
</dbReference>
<evidence type="ECO:0000313" key="9">
    <source>
        <dbReference type="EMBL" id="WPK23113.1"/>
    </source>
</evidence>
<dbReference type="PROSITE" id="PS50009">
    <property type="entry name" value="RASGEF_CAT"/>
    <property type="match status" value="1"/>
</dbReference>
<dbReference type="Proteomes" id="UP001338582">
    <property type="component" value="Chromosome 1"/>
</dbReference>
<feature type="region of interest" description="Disordered" evidence="5">
    <location>
        <begin position="198"/>
        <end position="256"/>
    </location>
</feature>
<dbReference type="InterPro" id="IPR036964">
    <property type="entry name" value="RASGEF_cat_dom_sf"/>
</dbReference>
<dbReference type="InterPro" id="IPR001895">
    <property type="entry name" value="RASGEF_cat_dom"/>
</dbReference>
<evidence type="ECO:0000259" key="7">
    <source>
        <dbReference type="PROSITE" id="PS50009"/>
    </source>
</evidence>
<dbReference type="SUPFAM" id="SSF48366">
    <property type="entry name" value="Ras GEF"/>
    <property type="match status" value="1"/>
</dbReference>
<feature type="domain" description="N-terminal Ras-GEF" evidence="8">
    <location>
        <begin position="805"/>
        <end position="937"/>
    </location>
</feature>
<dbReference type="GO" id="GO:0007265">
    <property type="term" value="P:Ras protein signal transduction"/>
    <property type="evidence" value="ECO:0007669"/>
    <property type="project" value="TreeGrafter"/>
</dbReference>
<dbReference type="CDD" id="cd06224">
    <property type="entry name" value="REM"/>
    <property type="match status" value="1"/>
</dbReference>
<feature type="compositionally biased region" description="Low complexity" evidence="5">
    <location>
        <begin position="233"/>
        <end position="250"/>
    </location>
</feature>
<evidence type="ECO:0000259" key="8">
    <source>
        <dbReference type="PROSITE" id="PS50212"/>
    </source>
</evidence>
<feature type="domain" description="SH3" evidence="6">
    <location>
        <begin position="302"/>
        <end position="370"/>
    </location>
</feature>
<sequence>MSNPHVSVSSSVYSEIEADYKTKRSTNHFPSIEEDEQESLDSDFEGSDTNSIRKSLDRMHFPQTKSAQTIFSQQSQESHARSNHLYSDISTNSTSSYHEPYRRIDNDETPRLNEHGQFLDHDKTPKMKDWRAHTKSPKVLVPDASTEVQKLPPNFTDSTLAMKFQRLSSTLQQNDSKVSQESQKFQVSFSLNVERAKSLNPGTSRTSQYYKKVHSNPKDEPSDRQQQSSYNGSASTNSQQNSYSNDNNASMGSQHDFASGGLNISFSQDRELTSDNYSYVPTENLSSEQDRRYSDPDPEADMSVLFIRALHSFDATESQTESMNSVCLSFEKGDLAFVHTIDDSGWGEVTLLETLDRGWIPMNFFSMAVNSAANVDTEDGESALQYAHYMWKLLNSCGKFLMNPISHITKHGVKTFSIRIVNEIRDGVRSLLQETDCLSRSNEIVIKRPIVRKCRKTLLSDWYNLMLKANDFRGTSNYDKIEILTLLIFQVIRRAAAFFRVWLSESSDIIKRESEKSLQTDLSQYPLLSSPPMARQRVTEINGILYSYLGLIIGRLDIIEHNPAGCDVLESVVHHIILLLRELLFISKTGSNYSMTKPAELDNSLDSLLSLVSEIVTGVKSLVILTMNEHKRNANPELGNHNDDQYLYTVEGKRLIYIAAKMVTTIQVTISCIKKIFESIGDYKLSSERSYPDYSQMRIDPDIFINKCTMGLAKSHSVKNRDLRSMKLKIPANSNRYSMIRSGNKGNLGITANGVNVLHKILLVESDDNTPFGSDLQEFQKYKPSSDTDSRKDSSAIKDELLVDANGNLLGASLKGLVFTLTDEISPPEYFFVSTFFISFRSFANGLDLMEKLISRFESVAADDNRNDMLQEVRAKNRRKLICKVFQIWLESYWDSESDSVYLATLINFFNECVFKFLPIEAMKLIEIAVCLIEQEEKPSKQLVHRHITLAKMERKNAITKGSNNDALTSRYSMIDGYELSRINTNSSVASSLKSLTLPMPLGISGQTSSSSSLLTKSQLGNIEALVIAHRRILGEQWCPIDLINSRDFRALDVDPLLQRWATLCQGEWNITNHQTRLVDFNGLEVAKQLTLIESEIFCSIGVDELVNNHYMSEKAHLKRAENVRISVLFTNSLSGYVLESILQPDISFQKRTNILKTWLKVAISCLYLRNFNSLAAIITSLQSHLVTRVSRIWEDLSEKYQDLYDYLCSIIHPERNYSVYRTKLKSFLLANDYNIPVVPYFSLFLQDLTFVSEGNPNYRKANTFLNQKLINIDKYLKLTRVLADIESLQIPYLREPAEKTRKFSISGPKRSSDSMDDYTIAAVPALKELILLELWKLSQVNKKDDDRAWKLSCVIQPRESSSSSHLID</sequence>
<keyword evidence="1 4" id="KW-0728">SH3 domain</keyword>
<feature type="compositionally biased region" description="Polar residues" evidence="5">
    <location>
        <begin position="84"/>
        <end position="97"/>
    </location>
</feature>
<dbReference type="PANTHER" id="PTHR23113">
    <property type="entry name" value="GUANINE NUCLEOTIDE EXCHANGE FACTOR"/>
    <property type="match status" value="1"/>
</dbReference>
<dbReference type="Pfam" id="PF00617">
    <property type="entry name" value="RasGEF"/>
    <property type="match status" value="1"/>
</dbReference>
<evidence type="ECO:0000256" key="2">
    <source>
        <dbReference type="ARBA" id="ARBA00022658"/>
    </source>
</evidence>
<evidence type="ECO:0008006" key="11">
    <source>
        <dbReference type="Google" id="ProtNLM"/>
    </source>
</evidence>
<dbReference type="InterPro" id="IPR001452">
    <property type="entry name" value="SH3_domain"/>
</dbReference>
<feature type="region of interest" description="Disordered" evidence="5">
    <location>
        <begin position="65"/>
        <end position="122"/>
    </location>
</feature>
<feature type="compositionally biased region" description="Acidic residues" evidence="5">
    <location>
        <begin position="32"/>
        <end position="46"/>
    </location>
</feature>
<gene>
    <name evidence="9" type="ORF">PUMCH_000338</name>
</gene>
<dbReference type="GeneID" id="88171407"/>
<evidence type="ECO:0000256" key="3">
    <source>
        <dbReference type="PROSITE-ProRule" id="PRU00168"/>
    </source>
</evidence>
<dbReference type="Gene3D" id="1.10.840.10">
    <property type="entry name" value="Ras guanine-nucleotide exchange factors catalytic domain"/>
    <property type="match status" value="1"/>
</dbReference>
<feature type="region of interest" description="Disordered" evidence="5">
    <location>
        <begin position="279"/>
        <end position="298"/>
    </location>
</feature>
<dbReference type="InterPro" id="IPR000651">
    <property type="entry name" value="Ras-like_Gua-exchang_fac_N"/>
</dbReference>
<dbReference type="InterPro" id="IPR036028">
    <property type="entry name" value="SH3-like_dom_sf"/>
</dbReference>
<feature type="compositionally biased region" description="Polar residues" evidence="5">
    <location>
        <begin position="65"/>
        <end position="77"/>
    </location>
</feature>
<dbReference type="KEGG" id="asau:88171407"/>
<feature type="compositionally biased region" description="Basic and acidic residues" evidence="5">
    <location>
        <begin position="99"/>
        <end position="122"/>
    </location>
</feature>
<feature type="compositionally biased region" description="Polar residues" evidence="5">
    <location>
        <begin position="200"/>
        <end position="209"/>
    </location>
</feature>
<dbReference type="EMBL" id="CP138894">
    <property type="protein sequence ID" value="WPK23113.1"/>
    <property type="molecule type" value="Genomic_DNA"/>
</dbReference>
<dbReference type="Gene3D" id="2.30.30.40">
    <property type="entry name" value="SH3 Domains"/>
    <property type="match status" value="1"/>
</dbReference>
<reference evidence="9 10" key="1">
    <citation type="submission" date="2023-10" db="EMBL/GenBank/DDBJ databases">
        <title>Draft Genome Sequence of Candida saopaulonensis from a very Premature Infant with Sepsis.</title>
        <authorList>
            <person name="Ning Y."/>
            <person name="Dai R."/>
            <person name="Xiao M."/>
            <person name="Xu Y."/>
            <person name="Yan Q."/>
            <person name="Zhang L."/>
        </authorList>
    </citation>
    <scope>NUCLEOTIDE SEQUENCE [LARGE SCALE GENOMIC DNA]</scope>
    <source>
        <strain evidence="9 10">19XY460</strain>
    </source>
</reference>